<feature type="signal peptide" evidence="1">
    <location>
        <begin position="1"/>
        <end position="18"/>
    </location>
</feature>
<organism evidence="2 3">
    <name type="scientific">Meganyctiphanes norvegica</name>
    <name type="common">Northern krill</name>
    <name type="synonym">Thysanopoda norvegica</name>
    <dbReference type="NCBI Taxonomy" id="48144"/>
    <lineage>
        <taxon>Eukaryota</taxon>
        <taxon>Metazoa</taxon>
        <taxon>Ecdysozoa</taxon>
        <taxon>Arthropoda</taxon>
        <taxon>Crustacea</taxon>
        <taxon>Multicrustacea</taxon>
        <taxon>Malacostraca</taxon>
        <taxon>Eumalacostraca</taxon>
        <taxon>Eucarida</taxon>
        <taxon>Euphausiacea</taxon>
        <taxon>Euphausiidae</taxon>
        <taxon>Meganyctiphanes</taxon>
    </lineage>
</organism>
<accession>A0AAV2QIR9</accession>
<sequence>MGYMTFLFGFVVLGVAIATSEVELLDAAGDGDLTYIYKTLAEKTRSLQKTRLLQKTRPLQQTLKTRGPKIPLRHRAAASEKTGNPTVASDDRLDEEPEVERGFWEATGWSTPFITAKVIFKICFWIYLVKVGISGKKKILKPKVD</sequence>
<feature type="chain" id="PRO_5043326668" evidence="1">
    <location>
        <begin position="19"/>
        <end position="145"/>
    </location>
</feature>
<proteinExistence type="predicted"/>
<keyword evidence="1" id="KW-0732">Signal</keyword>
<gene>
    <name evidence="2" type="ORF">MNOR_LOCUS12090</name>
</gene>
<comment type="caution">
    <text evidence="2">The sequence shown here is derived from an EMBL/GenBank/DDBJ whole genome shotgun (WGS) entry which is preliminary data.</text>
</comment>
<name>A0AAV2QIR9_MEGNR</name>
<reference evidence="2 3" key="1">
    <citation type="submission" date="2024-05" db="EMBL/GenBank/DDBJ databases">
        <authorList>
            <person name="Wallberg A."/>
        </authorList>
    </citation>
    <scope>NUCLEOTIDE SEQUENCE [LARGE SCALE GENOMIC DNA]</scope>
</reference>
<dbReference type="EMBL" id="CAXKWB010006517">
    <property type="protein sequence ID" value="CAL4083135.1"/>
    <property type="molecule type" value="Genomic_DNA"/>
</dbReference>
<dbReference type="Proteomes" id="UP001497623">
    <property type="component" value="Unassembled WGS sequence"/>
</dbReference>
<evidence type="ECO:0000256" key="1">
    <source>
        <dbReference type="SAM" id="SignalP"/>
    </source>
</evidence>
<dbReference type="AlphaFoldDB" id="A0AAV2QIR9"/>
<keyword evidence="3" id="KW-1185">Reference proteome</keyword>
<evidence type="ECO:0000313" key="3">
    <source>
        <dbReference type="Proteomes" id="UP001497623"/>
    </source>
</evidence>
<evidence type="ECO:0000313" key="2">
    <source>
        <dbReference type="EMBL" id="CAL4083135.1"/>
    </source>
</evidence>
<protein>
    <submittedName>
        <fullName evidence="2">Uncharacterized protein</fullName>
    </submittedName>
</protein>